<comment type="caution">
    <text evidence="4">The sequence shown here is derived from an EMBL/GenBank/DDBJ whole genome shotgun (WGS) entry which is preliminary data.</text>
</comment>
<dbReference type="Gene3D" id="3.30.160.20">
    <property type="match status" value="1"/>
</dbReference>
<dbReference type="PANTHER" id="PTHR47814">
    <property type="entry name" value="PEPTIDYL-TRNA HYDROLASE ARFB"/>
    <property type="match status" value="1"/>
</dbReference>
<protein>
    <submittedName>
        <fullName evidence="4">Ribosome-associated protein</fullName>
    </submittedName>
</protein>
<proteinExistence type="inferred from homology"/>
<feature type="compositionally biased region" description="Basic residues" evidence="2">
    <location>
        <begin position="121"/>
        <end position="135"/>
    </location>
</feature>
<dbReference type="Proteomes" id="UP000278440">
    <property type="component" value="Unassembled WGS sequence"/>
</dbReference>
<dbReference type="AlphaFoldDB" id="A0A495XVN4"/>
<dbReference type="InterPro" id="IPR045853">
    <property type="entry name" value="Pep_chain_release_fac_I_sf"/>
</dbReference>
<dbReference type="EMBL" id="RBXT01000001">
    <property type="protein sequence ID" value="RKT76864.1"/>
    <property type="molecule type" value="Genomic_DNA"/>
</dbReference>
<comment type="similarity">
    <text evidence="1">Belongs to the prokaryotic/mitochondrial release factor family.</text>
</comment>
<name>A0A495XVN4_9MICO</name>
<reference evidence="4 5" key="1">
    <citation type="submission" date="2018-10" db="EMBL/GenBank/DDBJ databases">
        <title>Sequencing the genomes of 1000 actinobacteria strains.</title>
        <authorList>
            <person name="Klenk H.-P."/>
        </authorList>
    </citation>
    <scope>NUCLEOTIDE SEQUENCE [LARGE SCALE GENOMIC DNA]</scope>
    <source>
        <strain evidence="4 5">DSM 44267</strain>
    </source>
</reference>
<organism evidence="4 5">
    <name type="scientific">Terracoccus luteus</name>
    <dbReference type="NCBI Taxonomy" id="53356"/>
    <lineage>
        <taxon>Bacteria</taxon>
        <taxon>Bacillati</taxon>
        <taxon>Actinomycetota</taxon>
        <taxon>Actinomycetes</taxon>
        <taxon>Micrococcales</taxon>
        <taxon>Intrasporangiaceae</taxon>
        <taxon>Terracoccus</taxon>
    </lineage>
</organism>
<dbReference type="Pfam" id="PF00472">
    <property type="entry name" value="RF-1"/>
    <property type="match status" value="1"/>
</dbReference>
<evidence type="ECO:0000313" key="4">
    <source>
        <dbReference type="EMBL" id="RKT76864.1"/>
    </source>
</evidence>
<dbReference type="SUPFAM" id="SSF75620">
    <property type="entry name" value="Release factor"/>
    <property type="match status" value="1"/>
</dbReference>
<dbReference type="NCBIfam" id="NF006718">
    <property type="entry name" value="PRK09256.1"/>
    <property type="match status" value="1"/>
</dbReference>
<keyword evidence="5" id="KW-1185">Reference proteome</keyword>
<feature type="compositionally biased region" description="Basic and acidic residues" evidence="2">
    <location>
        <begin position="139"/>
        <end position="154"/>
    </location>
</feature>
<dbReference type="PANTHER" id="PTHR47814:SF1">
    <property type="entry name" value="PEPTIDYL-TRNA HYDROLASE ARFB"/>
    <property type="match status" value="1"/>
</dbReference>
<feature type="domain" description="Prokaryotic-type class I peptide chain release factors" evidence="3">
    <location>
        <begin position="24"/>
        <end position="147"/>
    </location>
</feature>
<dbReference type="GO" id="GO:0043022">
    <property type="term" value="F:ribosome binding"/>
    <property type="evidence" value="ECO:0007669"/>
    <property type="project" value="TreeGrafter"/>
</dbReference>
<evidence type="ECO:0000256" key="2">
    <source>
        <dbReference type="SAM" id="MobiDB-lite"/>
    </source>
</evidence>
<accession>A0A495XVN4</accession>
<evidence type="ECO:0000256" key="1">
    <source>
        <dbReference type="ARBA" id="ARBA00010835"/>
    </source>
</evidence>
<dbReference type="GO" id="GO:0004045">
    <property type="term" value="F:peptidyl-tRNA hydrolase activity"/>
    <property type="evidence" value="ECO:0007669"/>
    <property type="project" value="TreeGrafter"/>
</dbReference>
<evidence type="ECO:0000259" key="3">
    <source>
        <dbReference type="Pfam" id="PF00472"/>
    </source>
</evidence>
<sequence>MDVTSPGADLVVAPGPGLRDGLVVPAADLLERFSRSSGPGGQGVNTTDSRVELVLDLTTTSALTDTQRERALRSLGGRYPDGRVTVVASEHRAQLRNRAAARQRLAGILREALAPPPPARRATKPTRGSQRRRLAGKQQRSEVKATRRRPGRDD</sequence>
<dbReference type="InterPro" id="IPR000352">
    <property type="entry name" value="Pep_chain_release_fac_I"/>
</dbReference>
<feature type="region of interest" description="Disordered" evidence="2">
    <location>
        <begin position="114"/>
        <end position="154"/>
    </location>
</feature>
<evidence type="ECO:0000313" key="5">
    <source>
        <dbReference type="Proteomes" id="UP000278440"/>
    </source>
</evidence>
<dbReference type="GO" id="GO:0003747">
    <property type="term" value="F:translation release factor activity"/>
    <property type="evidence" value="ECO:0007669"/>
    <property type="project" value="InterPro"/>
</dbReference>
<dbReference type="GO" id="GO:0072344">
    <property type="term" value="P:rescue of stalled ribosome"/>
    <property type="evidence" value="ECO:0007669"/>
    <property type="project" value="TreeGrafter"/>
</dbReference>
<gene>
    <name evidence="4" type="ORF">DFJ68_0266</name>
</gene>